<keyword evidence="1" id="KW-0812">Transmembrane</keyword>
<comment type="caution">
    <text evidence="2">The sequence shown here is derived from an EMBL/GenBank/DDBJ whole genome shotgun (WGS) entry which is preliminary data.</text>
</comment>
<protein>
    <submittedName>
        <fullName evidence="2">Putative anti-sigma factor</fullName>
    </submittedName>
</protein>
<organism evidence="2 3">
    <name type="scientific">Algoriphagus marincola HL-49</name>
    <dbReference type="NCBI Taxonomy" id="1305737"/>
    <lineage>
        <taxon>Bacteria</taxon>
        <taxon>Pseudomonadati</taxon>
        <taxon>Bacteroidota</taxon>
        <taxon>Cytophagia</taxon>
        <taxon>Cytophagales</taxon>
        <taxon>Cyclobacteriaceae</taxon>
        <taxon>Algoriphagus</taxon>
    </lineage>
</organism>
<name>A0A0P7XT36_9BACT</name>
<feature type="transmembrane region" description="Helical" evidence="1">
    <location>
        <begin position="36"/>
        <end position="55"/>
    </location>
</feature>
<evidence type="ECO:0000313" key="2">
    <source>
        <dbReference type="EMBL" id="KPQ10675.1"/>
    </source>
</evidence>
<dbReference type="STRING" id="1305737.GCA_000526355_01217"/>
<dbReference type="EMBL" id="LJXT01000128">
    <property type="protein sequence ID" value="KPQ10675.1"/>
    <property type="molecule type" value="Genomic_DNA"/>
</dbReference>
<dbReference type="Proteomes" id="UP000050421">
    <property type="component" value="Unassembled WGS sequence"/>
</dbReference>
<dbReference type="OrthoDB" id="893763at2"/>
<sequence>MEKLPKLPEFKAPDGYFEGLPDQILSKTKSRSDYSYLKWAAVFVFFASISIYFLLPNSESPSPAVALDENINLYIDSEYWTAEDILAMSEDPNELLDELFEEEMTIFEKFLEEENLSPQQQ</sequence>
<keyword evidence="1" id="KW-1133">Transmembrane helix</keyword>
<dbReference type="PATRIC" id="fig|1305737.6.peg.90"/>
<dbReference type="AlphaFoldDB" id="A0A0P7XT36"/>
<evidence type="ECO:0000256" key="1">
    <source>
        <dbReference type="SAM" id="Phobius"/>
    </source>
</evidence>
<evidence type="ECO:0000313" key="3">
    <source>
        <dbReference type="Proteomes" id="UP000050421"/>
    </source>
</evidence>
<gene>
    <name evidence="2" type="ORF">HLUCCX10_15600</name>
</gene>
<reference evidence="2 3" key="1">
    <citation type="submission" date="2015-09" db="EMBL/GenBank/DDBJ databases">
        <title>Identification and resolution of microdiversity through metagenomic sequencing of parallel consortia.</title>
        <authorList>
            <person name="Nelson W.C."/>
            <person name="Romine M.F."/>
            <person name="Lindemann S.R."/>
        </authorList>
    </citation>
    <scope>NUCLEOTIDE SEQUENCE [LARGE SCALE GENOMIC DNA]</scope>
    <source>
        <strain evidence="2">HL-49</strain>
    </source>
</reference>
<accession>A0A0P7XT36</accession>
<proteinExistence type="predicted"/>
<keyword evidence="1" id="KW-0472">Membrane</keyword>